<accession>A0AAV5WWE2</accession>
<dbReference type="AlphaFoldDB" id="A0AAV5WWE2"/>
<reference evidence="1" key="1">
    <citation type="submission" date="2023-10" db="EMBL/GenBank/DDBJ databases">
        <title>Genome assembly of Pristionchus species.</title>
        <authorList>
            <person name="Yoshida K."/>
            <person name="Sommer R.J."/>
        </authorList>
    </citation>
    <scope>NUCLEOTIDE SEQUENCE</scope>
    <source>
        <strain evidence="1">RS5133</strain>
    </source>
</reference>
<comment type="caution">
    <text evidence="1">The sequence shown here is derived from an EMBL/GenBank/DDBJ whole genome shotgun (WGS) entry which is preliminary data.</text>
</comment>
<evidence type="ECO:0000313" key="1">
    <source>
        <dbReference type="EMBL" id="GMT35342.1"/>
    </source>
</evidence>
<organism evidence="1 2">
    <name type="scientific">Pristionchus fissidentatus</name>
    <dbReference type="NCBI Taxonomy" id="1538716"/>
    <lineage>
        <taxon>Eukaryota</taxon>
        <taxon>Metazoa</taxon>
        <taxon>Ecdysozoa</taxon>
        <taxon>Nematoda</taxon>
        <taxon>Chromadorea</taxon>
        <taxon>Rhabditida</taxon>
        <taxon>Rhabditina</taxon>
        <taxon>Diplogasteromorpha</taxon>
        <taxon>Diplogasteroidea</taxon>
        <taxon>Neodiplogasteridae</taxon>
        <taxon>Pristionchus</taxon>
    </lineage>
</organism>
<protein>
    <submittedName>
        <fullName evidence="1">Uncharacterized protein</fullName>
    </submittedName>
</protein>
<evidence type="ECO:0000313" key="2">
    <source>
        <dbReference type="Proteomes" id="UP001432322"/>
    </source>
</evidence>
<feature type="non-terminal residue" evidence="1">
    <location>
        <position position="1"/>
    </location>
</feature>
<name>A0AAV5WWE2_9BILA</name>
<keyword evidence="2" id="KW-1185">Reference proteome</keyword>
<gene>
    <name evidence="1" type="ORF">PFISCL1PPCAC_26639</name>
</gene>
<dbReference type="Proteomes" id="UP001432322">
    <property type="component" value="Unassembled WGS sequence"/>
</dbReference>
<dbReference type="EMBL" id="BTSY01000007">
    <property type="protein sequence ID" value="GMT35342.1"/>
    <property type="molecule type" value="Genomic_DNA"/>
</dbReference>
<sequence length="98" mass="10313">CDKSRLSLDLMSQWGIEIAHYLSSLSPVEWLENERGVVVECTGVVVSSVISLLRMTLISAESASAVEYPSIHGALGHLGAGDVGSAPVELRVASGCDE</sequence>
<proteinExistence type="predicted"/>